<keyword evidence="1" id="KW-0812">Transmembrane</keyword>
<evidence type="ECO:0008006" key="4">
    <source>
        <dbReference type="Google" id="ProtNLM"/>
    </source>
</evidence>
<reference evidence="2 3" key="1">
    <citation type="submission" date="2022-07" db="EMBL/GenBank/DDBJ databases">
        <authorList>
            <person name="Criscuolo A."/>
        </authorList>
    </citation>
    <scope>NUCLEOTIDE SEQUENCE [LARGE SCALE GENOMIC DNA]</scope>
    <source>
        <strain evidence="3">CIP 111951</strain>
    </source>
</reference>
<comment type="caution">
    <text evidence="2">The sequence shown here is derived from an EMBL/GenBank/DDBJ whole genome shotgun (WGS) entry which is preliminary data.</text>
</comment>
<evidence type="ECO:0000313" key="2">
    <source>
        <dbReference type="EMBL" id="CAH9054441.1"/>
    </source>
</evidence>
<feature type="transmembrane region" description="Helical" evidence="1">
    <location>
        <begin position="6"/>
        <end position="30"/>
    </location>
</feature>
<dbReference type="Pfam" id="PF10975">
    <property type="entry name" value="DUF2802"/>
    <property type="match status" value="1"/>
</dbReference>
<sequence length="140" mass="15716">MEVVNNNIILLVLVASSLLVVVCLGLIFMLSKRLGYSQQEVFALTHKIKDTHDQTAILRSEIAEVRSSLISIGKRLVACESYAKELAQQQAVQKYDDPDAKIYSRAVKMIELGADLQEIMRECELPRAEAELLMSLHQKS</sequence>
<dbReference type="Proteomes" id="UP001152485">
    <property type="component" value="Unassembled WGS sequence"/>
</dbReference>
<accession>A0ABN8UIC7</accession>
<organism evidence="2 3">
    <name type="scientific">Pseudoalteromonas holothuriae</name>
    <dbReference type="NCBI Taxonomy" id="2963714"/>
    <lineage>
        <taxon>Bacteria</taxon>
        <taxon>Pseudomonadati</taxon>
        <taxon>Pseudomonadota</taxon>
        <taxon>Gammaproteobacteria</taxon>
        <taxon>Alteromonadales</taxon>
        <taxon>Pseudoalteromonadaceae</taxon>
        <taxon>Pseudoalteromonas</taxon>
    </lineage>
</organism>
<keyword evidence="1" id="KW-1133">Transmembrane helix</keyword>
<dbReference type="InterPro" id="IPR021244">
    <property type="entry name" value="DUF2802"/>
</dbReference>
<protein>
    <recommendedName>
        <fullName evidence="4">DUF2802 domain-containing protein</fullName>
    </recommendedName>
</protein>
<keyword evidence="1" id="KW-0472">Membrane</keyword>
<name>A0ABN8UIC7_9GAMM</name>
<evidence type="ECO:0000256" key="1">
    <source>
        <dbReference type="SAM" id="Phobius"/>
    </source>
</evidence>
<gene>
    <name evidence="2" type="ORF">PSECIP111951_01037</name>
</gene>
<evidence type="ECO:0000313" key="3">
    <source>
        <dbReference type="Proteomes" id="UP001152485"/>
    </source>
</evidence>
<dbReference type="EMBL" id="CAMAPD010000004">
    <property type="protein sequence ID" value="CAH9054441.1"/>
    <property type="molecule type" value="Genomic_DNA"/>
</dbReference>
<proteinExistence type="predicted"/>